<dbReference type="InterPro" id="IPR048279">
    <property type="entry name" value="MdtK-like"/>
</dbReference>
<evidence type="ECO:0000256" key="7">
    <source>
        <dbReference type="SAM" id="Phobius"/>
    </source>
</evidence>
<evidence type="ECO:0000256" key="6">
    <source>
        <dbReference type="ARBA" id="ARBA00023136"/>
    </source>
</evidence>
<dbReference type="RefSeq" id="WP_211536063.1">
    <property type="nucleotide sequence ID" value="NZ_JAGSSV010000006.1"/>
</dbReference>
<feature type="transmembrane region" description="Helical" evidence="7">
    <location>
        <begin position="354"/>
        <end position="375"/>
    </location>
</feature>
<proteinExistence type="predicted"/>
<reference evidence="9" key="1">
    <citation type="submission" date="2023-07" db="EMBL/GenBank/DDBJ databases">
        <title>Marinomonas vulgaris A79, complete genome.</title>
        <authorList>
            <person name="Ying J.-J."/>
        </authorList>
    </citation>
    <scope>NUCLEOTIDE SEQUENCE [LARGE SCALE GENOMIC DNA]</scope>
    <source>
        <strain evidence="9">A79</strain>
    </source>
</reference>
<dbReference type="InterPro" id="IPR002528">
    <property type="entry name" value="MATE_fam"/>
</dbReference>
<gene>
    <name evidence="8" type="ORF">J9B83_07220</name>
</gene>
<keyword evidence="9" id="KW-1185">Reference proteome</keyword>
<protein>
    <submittedName>
        <fullName evidence="8">MATE family efflux transporter</fullName>
    </submittedName>
</protein>
<feature type="transmembrane region" description="Helical" evidence="7">
    <location>
        <begin position="21"/>
        <end position="43"/>
    </location>
</feature>
<keyword evidence="4 7" id="KW-0812">Transmembrane</keyword>
<dbReference type="PANTHER" id="PTHR43549:SF2">
    <property type="entry name" value="MULTIDRUG RESISTANCE PROTEIN NORM-RELATED"/>
    <property type="match status" value="1"/>
</dbReference>
<keyword evidence="6 7" id="KW-0472">Membrane</keyword>
<dbReference type="PIRSF" id="PIRSF006603">
    <property type="entry name" value="DinF"/>
    <property type="match status" value="1"/>
</dbReference>
<keyword evidence="5 7" id="KW-1133">Transmembrane helix</keyword>
<evidence type="ECO:0000313" key="9">
    <source>
        <dbReference type="Proteomes" id="UP000679722"/>
    </source>
</evidence>
<keyword evidence="3" id="KW-1003">Cell membrane</keyword>
<feature type="transmembrane region" description="Helical" evidence="7">
    <location>
        <begin position="49"/>
        <end position="82"/>
    </location>
</feature>
<dbReference type="Proteomes" id="UP000679722">
    <property type="component" value="Unassembled WGS sequence"/>
</dbReference>
<feature type="transmembrane region" description="Helical" evidence="7">
    <location>
        <begin position="94"/>
        <end position="113"/>
    </location>
</feature>
<organism evidence="8 9">
    <name type="scientific">Marinomonas vulgaris</name>
    <dbReference type="NCBI Taxonomy" id="2823372"/>
    <lineage>
        <taxon>Bacteria</taxon>
        <taxon>Pseudomonadati</taxon>
        <taxon>Pseudomonadota</taxon>
        <taxon>Gammaproteobacteria</taxon>
        <taxon>Oceanospirillales</taxon>
        <taxon>Oceanospirillaceae</taxon>
        <taxon>Marinomonas</taxon>
    </lineage>
</organism>
<feature type="transmembrane region" description="Helical" evidence="7">
    <location>
        <begin position="387"/>
        <end position="408"/>
    </location>
</feature>
<dbReference type="InterPro" id="IPR052031">
    <property type="entry name" value="Membrane_Transporter-Flippase"/>
</dbReference>
<feature type="transmembrane region" description="Helical" evidence="7">
    <location>
        <begin position="133"/>
        <end position="156"/>
    </location>
</feature>
<sequence length="459" mass="49078">MPHTAKLIQGSTFKHVVSMSATGAFGLMCMFLVDLVDMLFLSMLGEKEAVAAVGFASSIMFFTISLSMAVSISATALVSKAVGEGNIELAKRRAVNVLAFGIFFSTAVVWMLWPNISNVLLYIGATGRTLDLATGYLQILIIGMPAVMIGMIGSGIMRALGDARRAMYATLIGGLVNAVLDPIFIFAFGLGVQGAAIASLIARFSMVAVSYYGVVYIHKMLGEFDLMDFFKDAMSISVIAIPAMLTNLSSPLANAIVMEHTSTFGDDAVAAVAIIGRIIPVVFGGLFALSGAVGPILGQNYGAGRFDRMHSTISSAVIYAFAYCVILCVGLYQAQDWLVSVFNATEGSAELIRFFATFVSFSFFFQSLLFIAIAVFNNLGKPLNSTLLNFGRATLGTWPLIIIFSLFMGAEGVLLGQAIGSVIFGCLGFYMARNYIAELEEKEAEAILPSHSHSYNEIL</sequence>
<feature type="transmembrane region" description="Helical" evidence="7">
    <location>
        <begin position="414"/>
        <end position="432"/>
    </location>
</feature>
<dbReference type="NCBIfam" id="TIGR00797">
    <property type="entry name" value="matE"/>
    <property type="match status" value="1"/>
</dbReference>
<evidence type="ECO:0000256" key="5">
    <source>
        <dbReference type="ARBA" id="ARBA00022989"/>
    </source>
</evidence>
<evidence type="ECO:0000256" key="3">
    <source>
        <dbReference type="ARBA" id="ARBA00022475"/>
    </source>
</evidence>
<feature type="transmembrane region" description="Helical" evidence="7">
    <location>
        <begin position="268"/>
        <end position="293"/>
    </location>
</feature>
<dbReference type="Pfam" id="PF01554">
    <property type="entry name" value="MatE"/>
    <property type="match status" value="2"/>
</dbReference>
<feature type="transmembrane region" description="Helical" evidence="7">
    <location>
        <begin position="229"/>
        <end position="248"/>
    </location>
</feature>
<comment type="caution">
    <text evidence="8">The sequence shown here is derived from an EMBL/GenBank/DDBJ whole genome shotgun (WGS) entry which is preliminary data.</text>
</comment>
<feature type="transmembrane region" description="Helical" evidence="7">
    <location>
        <begin position="168"/>
        <end position="190"/>
    </location>
</feature>
<feature type="transmembrane region" description="Helical" evidence="7">
    <location>
        <begin position="196"/>
        <end position="217"/>
    </location>
</feature>
<evidence type="ECO:0000256" key="4">
    <source>
        <dbReference type="ARBA" id="ARBA00022692"/>
    </source>
</evidence>
<name>A0ABS5HAN7_9GAMM</name>
<dbReference type="EMBL" id="JAGSSV010000006">
    <property type="protein sequence ID" value="MBR7888732.1"/>
    <property type="molecule type" value="Genomic_DNA"/>
</dbReference>
<feature type="transmembrane region" description="Helical" evidence="7">
    <location>
        <begin position="313"/>
        <end position="334"/>
    </location>
</feature>
<keyword evidence="2" id="KW-0813">Transport</keyword>
<accession>A0ABS5HAN7</accession>
<comment type="subcellular location">
    <subcellularLocation>
        <location evidence="1">Cell inner membrane</location>
        <topology evidence="1">Multi-pass membrane protein</topology>
    </subcellularLocation>
</comment>
<dbReference type="PANTHER" id="PTHR43549">
    <property type="entry name" value="MULTIDRUG RESISTANCE PROTEIN YPNP-RELATED"/>
    <property type="match status" value="1"/>
</dbReference>
<evidence type="ECO:0000256" key="2">
    <source>
        <dbReference type="ARBA" id="ARBA00022448"/>
    </source>
</evidence>
<evidence type="ECO:0000313" key="8">
    <source>
        <dbReference type="EMBL" id="MBR7888732.1"/>
    </source>
</evidence>
<evidence type="ECO:0000256" key="1">
    <source>
        <dbReference type="ARBA" id="ARBA00004429"/>
    </source>
</evidence>